<name>A0A511VCS1_9BACL</name>
<protein>
    <submittedName>
        <fullName evidence="2">Uncharacterized protein</fullName>
    </submittedName>
</protein>
<accession>A0A511VCS1</accession>
<evidence type="ECO:0000313" key="3">
    <source>
        <dbReference type="Proteomes" id="UP000321157"/>
    </source>
</evidence>
<dbReference type="RefSeq" id="WP_146812325.1">
    <property type="nucleotide sequence ID" value="NZ_BJXX01000215.1"/>
</dbReference>
<organism evidence="2 3">
    <name type="scientific">Aneurinibacillus danicus</name>
    <dbReference type="NCBI Taxonomy" id="267746"/>
    <lineage>
        <taxon>Bacteria</taxon>
        <taxon>Bacillati</taxon>
        <taxon>Bacillota</taxon>
        <taxon>Bacilli</taxon>
        <taxon>Bacillales</taxon>
        <taxon>Paenibacillaceae</taxon>
        <taxon>Aneurinibacillus group</taxon>
        <taxon>Aneurinibacillus</taxon>
    </lineage>
</organism>
<reference evidence="2 3" key="1">
    <citation type="submission" date="2019-07" db="EMBL/GenBank/DDBJ databases">
        <title>Whole genome shotgun sequence of Aneurinibacillus danicus NBRC 102444.</title>
        <authorList>
            <person name="Hosoyama A."/>
            <person name="Uohara A."/>
            <person name="Ohji S."/>
            <person name="Ichikawa N."/>
        </authorList>
    </citation>
    <scope>NUCLEOTIDE SEQUENCE [LARGE SCALE GENOMIC DNA]</scope>
    <source>
        <strain evidence="2 3">NBRC 102444</strain>
    </source>
</reference>
<dbReference type="EMBL" id="BJXX01000215">
    <property type="protein sequence ID" value="GEN36690.1"/>
    <property type="molecule type" value="Genomic_DNA"/>
</dbReference>
<evidence type="ECO:0000256" key="1">
    <source>
        <dbReference type="SAM" id="Coils"/>
    </source>
</evidence>
<keyword evidence="1" id="KW-0175">Coiled coil</keyword>
<dbReference type="Proteomes" id="UP000321157">
    <property type="component" value="Unassembled WGS sequence"/>
</dbReference>
<feature type="coiled-coil region" evidence="1">
    <location>
        <begin position="158"/>
        <end position="193"/>
    </location>
</feature>
<gene>
    <name evidence="2" type="ORF">ADA01nite_41500</name>
</gene>
<dbReference type="AlphaFoldDB" id="A0A511VCS1"/>
<keyword evidence="3" id="KW-1185">Reference proteome</keyword>
<evidence type="ECO:0000313" key="2">
    <source>
        <dbReference type="EMBL" id="GEN36690.1"/>
    </source>
</evidence>
<comment type="caution">
    <text evidence="2">The sequence shown here is derived from an EMBL/GenBank/DDBJ whole genome shotgun (WGS) entry which is preliminary data.</text>
</comment>
<proteinExistence type="predicted"/>
<sequence>MGIQDQVEKIKQMAEDSDVLLFEVHSSSVQRADEEELPKIKLVSNEKNLQKLFRFSKVHSVPLFLYQNVITQEDINDSIITKEDIEQAELDDEDPEWTKLLKKKVQEHNKKVKTIECDLLFAVIYTVLPSQVVLQISFLHEKFDEWVNLLDRSVEDLLEDTENESLDFYEKKEEKKRQRNQQEQQTKEEILKKWEEYLLAHPEFQFQTNQNLRRIFVSSHRQEFIDALSL</sequence>